<name>A0A059FL64_9PROT</name>
<dbReference type="AlphaFoldDB" id="A0A059FL64"/>
<evidence type="ECO:0000313" key="4">
    <source>
        <dbReference type="Proteomes" id="UP000024816"/>
    </source>
</evidence>
<keyword evidence="2" id="KW-0472">Membrane</keyword>
<protein>
    <submittedName>
        <fullName evidence="3">Uncharacterized protein</fullName>
    </submittedName>
</protein>
<dbReference type="EMBL" id="ARYJ01000001">
    <property type="protein sequence ID" value="KCZ91352.1"/>
    <property type="molecule type" value="Genomic_DNA"/>
</dbReference>
<sequence length="200" mass="21144">MERLAAAGGQGHIRSMIHISSGGQPGGPTNELSPGSLRLALRLRLASLVAFPAAAMLAAIAQRSFLILLLLAGGMMLASWIERIRLLRAAGETRMPHPGAFWPGFAARTGLLLGIFIITLGLLALFRDTSLARSFGWPDLLIAGGTTLTVYLMNLASARLAAGQANIVASQFNASFHSARRPGDGPDDIIEGEFTSPDER</sequence>
<feature type="region of interest" description="Disordered" evidence="1">
    <location>
        <begin position="178"/>
        <end position="200"/>
    </location>
</feature>
<keyword evidence="4" id="KW-1185">Reference proteome</keyword>
<keyword evidence="2" id="KW-1133">Transmembrane helix</keyword>
<reference evidence="3 4" key="1">
    <citation type="journal article" date="2014" name="Antonie Van Leeuwenhoek">
        <title>Hyphomonas beringensis sp. nov. and Hyphomonas chukchiensis sp. nov., isolated from surface seawater of the Bering Sea and Chukchi Sea.</title>
        <authorList>
            <person name="Li C."/>
            <person name="Lai Q."/>
            <person name="Li G."/>
            <person name="Dong C."/>
            <person name="Wang J."/>
            <person name="Liao Y."/>
            <person name="Shao Z."/>
        </authorList>
    </citation>
    <scope>NUCLEOTIDE SEQUENCE [LARGE SCALE GENOMIC DNA]</scope>
    <source>
        <strain evidence="3 4">VP2</strain>
    </source>
</reference>
<dbReference type="STRING" id="1280952.HJA_02400"/>
<evidence type="ECO:0000256" key="1">
    <source>
        <dbReference type="SAM" id="MobiDB-lite"/>
    </source>
</evidence>
<feature type="transmembrane region" description="Helical" evidence="2">
    <location>
        <begin position="101"/>
        <end position="126"/>
    </location>
</feature>
<feature type="transmembrane region" description="Helical" evidence="2">
    <location>
        <begin position="65"/>
        <end position="81"/>
    </location>
</feature>
<proteinExistence type="predicted"/>
<comment type="caution">
    <text evidence="3">The sequence shown here is derived from an EMBL/GenBank/DDBJ whole genome shotgun (WGS) entry which is preliminary data.</text>
</comment>
<organism evidence="3 4">
    <name type="scientific">Hyphomonas jannaschiana VP2</name>
    <dbReference type="NCBI Taxonomy" id="1280952"/>
    <lineage>
        <taxon>Bacteria</taxon>
        <taxon>Pseudomonadati</taxon>
        <taxon>Pseudomonadota</taxon>
        <taxon>Alphaproteobacteria</taxon>
        <taxon>Hyphomonadales</taxon>
        <taxon>Hyphomonadaceae</taxon>
        <taxon>Hyphomonas</taxon>
    </lineage>
</organism>
<dbReference type="PATRIC" id="fig|1280952.3.peg.486"/>
<dbReference type="Proteomes" id="UP000024816">
    <property type="component" value="Unassembled WGS sequence"/>
</dbReference>
<accession>A0A059FL64</accession>
<keyword evidence="2" id="KW-0812">Transmembrane</keyword>
<gene>
    <name evidence="3" type="ORF">HJA_02400</name>
</gene>
<evidence type="ECO:0000256" key="2">
    <source>
        <dbReference type="SAM" id="Phobius"/>
    </source>
</evidence>
<evidence type="ECO:0000313" key="3">
    <source>
        <dbReference type="EMBL" id="KCZ91352.1"/>
    </source>
</evidence>